<dbReference type="EMBL" id="JACTVA010000039">
    <property type="protein sequence ID" value="MBC9208810.1"/>
    <property type="molecule type" value="Genomic_DNA"/>
</dbReference>
<dbReference type="PIRSF" id="PIRSF037227">
    <property type="entry name" value="Aminobenzoyl-glu_utiliz_pB"/>
    <property type="match status" value="1"/>
</dbReference>
<dbReference type="NCBIfam" id="TIGR01891">
    <property type="entry name" value="amidohydrolases"/>
    <property type="match status" value="1"/>
</dbReference>
<proteinExistence type="predicted"/>
<dbReference type="SUPFAM" id="SSF53187">
    <property type="entry name" value="Zn-dependent exopeptidases"/>
    <property type="match status" value="1"/>
</dbReference>
<keyword evidence="1" id="KW-0378">Hydrolase</keyword>
<protein>
    <submittedName>
        <fullName evidence="2">Amidohydrolase</fullName>
    </submittedName>
</protein>
<reference evidence="2 3" key="1">
    <citation type="journal article" date="2013" name="Int. J. Syst. Evol. Microbiol.">
        <title>Roseomonas aerophila sp. nov., isolated from air.</title>
        <authorList>
            <person name="Kim S.J."/>
            <person name="Weon H.Y."/>
            <person name="Ahn J.H."/>
            <person name="Hong S.B."/>
            <person name="Seok S.J."/>
            <person name="Whang K.S."/>
            <person name="Kwon S.W."/>
        </authorList>
    </citation>
    <scope>NUCLEOTIDE SEQUENCE [LARGE SCALE GENOMIC DNA]</scope>
    <source>
        <strain evidence="2 3">NBRC 108923</strain>
    </source>
</reference>
<dbReference type="InterPro" id="IPR017145">
    <property type="entry name" value="Aminobenzoyl-glu_utiliz_pB"/>
</dbReference>
<accession>A0ABR7RRM3</accession>
<evidence type="ECO:0000313" key="3">
    <source>
        <dbReference type="Proteomes" id="UP000626026"/>
    </source>
</evidence>
<gene>
    <name evidence="2" type="ORF">IBL26_18310</name>
</gene>
<dbReference type="SUPFAM" id="SSF55031">
    <property type="entry name" value="Bacterial exopeptidase dimerisation domain"/>
    <property type="match status" value="1"/>
</dbReference>
<sequence>MRNTEEIWRLVDERQQPFIELSDTVWGMPELAYNEHQSVAEHKKVLDAQGFRITENVAGIPTAIMGEAGEDGPVIAILGEYDALPGLSQEAGVAEHRPIPGDGHGHGCGHNLLGSGAMLAAAAVKDYLAQNGIKGRVRYYGCPAEEGGAAKAFMVRSGAFKDVDIAISWHPAPFAAVNEANSLANTRIDFTFVGRSSHAAAAPHLGRSALDAIELMNVGVNYMREHMPSDARIHYAYLDAGGIAPNVVQGKATIRYLVRSNDLPGLRSLVERVRKIADGAALMTETTVTTKTVSAVSNLLGNTPLERAMQNNLDRLGPPPFDDADRAFAAEIQKTLSDEDIASAFKRMGVPVRKGVPLADEIIPLEAKGAAMVGSTDVGDVSWVVPTVQARGATYAIGTPGHSWQLTAQGKSPLAHKGMVHVAKIMAGVAVDALTDPKLIEAAQADLAARTAENPYVCPLPDDLQPPIHMGKK</sequence>
<dbReference type="Gene3D" id="3.40.630.10">
    <property type="entry name" value="Zn peptidases"/>
    <property type="match status" value="1"/>
</dbReference>
<dbReference type="RefSeq" id="WP_187785959.1">
    <property type="nucleotide sequence ID" value="NZ_JACTVA010000039.1"/>
</dbReference>
<name>A0ABR7RRM3_9PROT</name>
<dbReference type="PANTHER" id="PTHR30575">
    <property type="entry name" value="PEPTIDASE M20"/>
    <property type="match status" value="1"/>
</dbReference>
<dbReference type="CDD" id="cd05673">
    <property type="entry name" value="M20_Acy1L2_AbgB"/>
    <property type="match status" value="1"/>
</dbReference>
<evidence type="ECO:0000256" key="1">
    <source>
        <dbReference type="ARBA" id="ARBA00022801"/>
    </source>
</evidence>
<dbReference type="InterPro" id="IPR017439">
    <property type="entry name" value="Amidohydrolase"/>
</dbReference>
<dbReference type="Proteomes" id="UP000626026">
    <property type="component" value="Unassembled WGS sequence"/>
</dbReference>
<dbReference type="InterPro" id="IPR036264">
    <property type="entry name" value="Bact_exopeptidase_dim_dom"/>
</dbReference>
<evidence type="ECO:0000313" key="2">
    <source>
        <dbReference type="EMBL" id="MBC9208810.1"/>
    </source>
</evidence>
<keyword evidence="3" id="KW-1185">Reference proteome</keyword>
<dbReference type="InterPro" id="IPR052030">
    <property type="entry name" value="Peptidase_M20/M20A_hydrolases"/>
</dbReference>
<organism evidence="2 3">
    <name type="scientific">Teichococcus aerophilus</name>
    <dbReference type="NCBI Taxonomy" id="1224513"/>
    <lineage>
        <taxon>Bacteria</taxon>
        <taxon>Pseudomonadati</taxon>
        <taxon>Pseudomonadota</taxon>
        <taxon>Alphaproteobacteria</taxon>
        <taxon>Acetobacterales</taxon>
        <taxon>Roseomonadaceae</taxon>
        <taxon>Roseomonas</taxon>
    </lineage>
</organism>
<dbReference type="PANTHER" id="PTHR30575:SF0">
    <property type="entry name" value="XAA-ARG DIPEPTIDASE"/>
    <property type="match status" value="1"/>
</dbReference>
<dbReference type="Pfam" id="PF01546">
    <property type="entry name" value="Peptidase_M20"/>
    <property type="match status" value="1"/>
</dbReference>
<dbReference type="Gene3D" id="3.30.70.360">
    <property type="match status" value="1"/>
</dbReference>
<dbReference type="InterPro" id="IPR002933">
    <property type="entry name" value="Peptidase_M20"/>
</dbReference>
<comment type="caution">
    <text evidence="2">The sequence shown here is derived from an EMBL/GenBank/DDBJ whole genome shotgun (WGS) entry which is preliminary data.</text>
</comment>